<evidence type="ECO:0000259" key="4">
    <source>
        <dbReference type="PROSITE" id="PS50893"/>
    </source>
</evidence>
<dbReference type="EMBL" id="JACRDE010000607">
    <property type="protein sequence ID" value="MBI5252433.1"/>
    <property type="molecule type" value="Genomic_DNA"/>
</dbReference>
<name>A0A9D6Z2P1_9BACT</name>
<dbReference type="InterPro" id="IPR027417">
    <property type="entry name" value="P-loop_NTPase"/>
</dbReference>
<feature type="domain" description="ABC transporter" evidence="4">
    <location>
        <begin position="9"/>
        <end position="262"/>
    </location>
</feature>
<dbReference type="SMART" id="SM00382">
    <property type="entry name" value="AAA"/>
    <property type="match status" value="1"/>
</dbReference>
<reference evidence="5" key="1">
    <citation type="submission" date="2020-07" db="EMBL/GenBank/DDBJ databases">
        <title>Huge and variable diversity of episymbiotic CPR bacteria and DPANN archaea in groundwater ecosystems.</title>
        <authorList>
            <person name="He C.Y."/>
            <person name="Keren R."/>
            <person name="Whittaker M."/>
            <person name="Farag I.F."/>
            <person name="Doudna J."/>
            <person name="Cate J.H.D."/>
            <person name="Banfield J.F."/>
        </authorList>
    </citation>
    <scope>NUCLEOTIDE SEQUENCE</scope>
    <source>
        <strain evidence="5">NC_groundwater_1664_Pr3_B-0.1um_52_9</strain>
    </source>
</reference>
<dbReference type="PANTHER" id="PTHR45772">
    <property type="entry name" value="CONSERVED COMPONENT OF ABC TRANSPORTER FOR NATURAL AMINO ACIDS-RELATED"/>
    <property type="match status" value="1"/>
</dbReference>
<dbReference type="InterPro" id="IPR003439">
    <property type="entry name" value="ABC_transporter-like_ATP-bd"/>
</dbReference>
<comment type="caution">
    <text evidence="5">The sequence shown here is derived from an EMBL/GenBank/DDBJ whole genome shotgun (WGS) entry which is preliminary data.</text>
</comment>
<dbReference type="InterPro" id="IPR051120">
    <property type="entry name" value="ABC_AA/LPS_Transport"/>
</dbReference>
<dbReference type="GO" id="GO:0005524">
    <property type="term" value="F:ATP binding"/>
    <property type="evidence" value="ECO:0007669"/>
    <property type="project" value="UniProtKB-KW"/>
</dbReference>
<dbReference type="GO" id="GO:1903805">
    <property type="term" value="P:L-valine import across plasma membrane"/>
    <property type="evidence" value="ECO:0007669"/>
    <property type="project" value="TreeGrafter"/>
</dbReference>
<dbReference type="GO" id="GO:0005886">
    <property type="term" value="C:plasma membrane"/>
    <property type="evidence" value="ECO:0007669"/>
    <property type="project" value="TreeGrafter"/>
</dbReference>
<dbReference type="CDD" id="cd03219">
    <property type="entry name" value="ABC_Mj1267_LivG_branched"/>
    <property type="match status" value="1"/>
</dbReference>
<dbReference type="FunFam" id="3.40.50.300:FF:000421">
    <property type="entry name" value="Branched-chain amino acid ABC transporter ATP-binding protein"/>
    <property type="match status" value="1"/>
</dbReference>
<dbReference type="AlphaFoldDB" id="A0A9D6Z2P1"/>
<protein>
    <submittedName>
        <fullName evidence="5">ABC transporter ATP-binding protein</fullName>
    </submittedName>
</protein>
<dbReference type="PROSITE" id="PS50893">
    <property type="entry name" value="ABC_TRANSPORTER_2"/>
    <property type="match status" value="1"/>
</dbReference>
<dbReference type="InterPro" id="IPR003593">
    <property type="entry name" value="AAA+_ATPase"/>
</dbReference>
<evidence type="ECO:0000313" key="6">
    <source>
        <dbReference type="Proteomes" id="UP000807825"/>
    </source>
</evidence>
<dbReference type="Pfam" id="PF00005">
    <property type="entry name" value="ABC_tran"/>
    <property type="match status" value="1"/>
</dbReference>
<dbReference type="GO" id="GO:0016887">
    <property type="term" value="F:ATP hydrolysis activity"/>
    <property type="evidence" value="ECO:0007669"/>
    <property type="project" value="InterPro"/>
</dbReference>
<proteinExistence type="predicted"/>
<evidence type="ECO:0000256" key="2">
    <source>
        <dbReference type="ARBA" id="ARBA00022741"/>
    </source>
</evidence>
<evidence type="ECO:0000313" key="5">
    <source>
        <dbReference type="EMBL" id="MBI5252433.1"/>
    </source>
</evidence>
<keyword evidence="2" id="KW-0547">Nucleotide-binding</keyword>
<dbReference type="SUPFAM" id="SSF52540">
    <property type="entry name" value="P-loop containing nucleoside triphosphate hydrolases"/>
    <property type="match status" value="1"/>
</dbReference>
<dbReference type="InterPro" id="IPR032823">
    <property type="entry name" value="BCA_ABC_TP_C"/>
</dbReference>
<keyword evidence="1" id="KW-0813">Transport</keyword>
<sequence length="267" mass="29510">MVTCAEPVLNVQKAVKRFGGSDAIALLDLEVMKGTIHSIIGPNGSGKTTLINLISGFLPPTSGRFVFDGVNLERLRPDQRVALGIGRTFQNIRLFGDLSVVENVMVARHARMKTSFWQLLFKDVLLRMPFQVAAQEQAVRKKAREILDFVGLGHRQSANAGSLPYGEQRLLELAQAMVFEPRLMLLDEPVAGMNPTEKESVKVLIRKISQMGITVLLIEHDMKVVMDISDRVSVLNFGVKIAEGRPADIQKDSVVIEAYLGKEEGQC</sequence>
<keyword evidence="3 5" id="KW-0067">ATP-binding</keyword>
<dbReference type="GO" id="GO:0015188">
    <property type="term" value="F:L-isoleucine transmembrane transporter activity"/>
    <property type="evidence" value="ECO:0007669"/>
    <property type="project" value="TreeGrafter"/>
</dbReference>
<dbReference type="GO" id="GO:0015192">
    <property type="term" value="F:L-phenylalanine transmembrane transporter activity"/>
    <property type="evidence" value="ECO:0007669"/>
    <property type="project" value="TreeGrafter"/>
</dbReference>
<organism evidence="5 6">
    <name type="scientific">Desulfomonile tiedjei</name>
    <dbReference type="NCBI Taxonomy" id="2358"/>
    <lineage>
        <taxon>Bacteria</taxon>
        <taxon>Pseudomonadati</taxon>
        <taxon>Thermodesulfobacteriota</taxon>
        <taxon>Desulfomonilia</taxon>
        <taxon>Desulfomonilales</taxon>
        <taxon>Desulfomonilaceae</taxon>
        <taxon>Desulfomonile</taxon>
    </lineage>
</organism>
<dbReference type="PANTHER" id="PTHR45772:SF7">
    <property type="entry name" value="AMINO ACID ABC TRANSPORTER ATP-BINDING PROTEIN"/>
    <property type="match status" value="1"/>
</dbReference>
<dbReference type="Pfam" id="PF12399">
    <property type="entry name" value="BCA_ABC_TP_C"/>
    <property type="match status" value="1"/>
</dbReference>
<dbReference type="Proteomes" id="UP000807825">
    <property type="component" value="Unassembled WGS sequence"/>
</dbReference>
<dbReference type="Gene3D" id="3.40.50.300">
    <property type="entry name" value="P-loop containing nucleotide triphosphate hydrolases"/>
    <property type="match status" value="1"/>
</dbReference>
<evidence type="ECO:0000256" key="1">
    <source>
        <dbReference type="ARBA" id="ARBA00022448"/>
    </source>
</evidence>
<dbReference type="GO" id="GO:0042941">
    <property type="term" value="P:D-alanine transmembrane transport"/>
    <property type="evidence" value="ECO:0007669"/>
    <property type="project" value="TreeGrafter"/>
</dbReference>
<dbReference type="GO" id="GO:0015808">
    <property type="term" value="P:L-alanine transport"/>
    <property type="evidence" value="ECO:0007669"/>
    <property type="project" value="TreeGrafter"/>
</dbReference>
<dbReference type="GO" id="GO:1903806">
    <property type="term" value="P:L-isoleucine import across plasma membrane"/>
    <property type="evidence" value="ECO:0007669"/>
    <property type="project" value="TreeGrafter"/>
</dbReference>
<dbReference type="GO" id="GO:0005304">
    <property type="term" value="F:L-valine transmembrane transporter activity"/>
    <property type="evidence" value="ECO:0007669"/>
    <property type="project" value="TreeGrafter"/>
</dbReference>
<accession>A0A9D6Z2P1</accession>
<gene>
    <name evidence="5" type="ORF">HY912_23310</name>
</gene>
<evidence type="ECO:0000256" key="3">
    <source>
        <dbReference type="ARBA" id="ARBA00022840"/>
    </source>
</evidence>